<dbReference type="InterPro" id="IPR011010">
    <property type="entry name" value="DNA_brk_join_enz"/>
</dbReference>
<evidence type="ECO:0000313" key="3">
    <source>
        <dbReference type="EMBL" id="CAK9100998.1"/>
    </source>
</evidence>
<evidence type="ECO:0000256" key="1">
    <source>
        <dbReference type="ARBA" id="ARBA00023172"/>
    </source>
</evidence>
<feature type="region of interest" description="Disordered" evidence="2">
    <location>
        <begin position="1"/>
        <end position="20"/>
    </location>
</feature>
<gene>
    <name evidence="3" type="ORF">CCMP2556_LOCUS47656</name>
    <name evidence="4" type="ORF">CCMP2556_LOCUS48074</name>
</gene>
<protein>
    <recommendedName>
        <fullName evidence="6">PiggyBac transposable element-derived protein domain-containing protein</fullName>
    </recommendedName>
</protein>
<organism evidence="4 5">
    <name type="scientific">Durusdinium trenchii</name>
    <dbReference type="NCBI Taxonomy" id="1381693"/>
    <lineage>
        <taxon>Eukaryota</taxon>
        <taxon>Sar</taxon>
        <taxon>Alveolata</taxon>
        <taxon>Dinophyceae</taxon>
        <taxon>Suessiales</taxon>
        <taxon>Symbiodiniaceae</taxon>
        <taxon>Durusdinium</taxon>
    </lineage>
</organism>
<accession>A0ABP0RN78</accession>
<dbReference type="SUPFAM" id="SSF56349">
    <property type="entry name" value="DNA breaking-rejoining enzymes"/>
    <property type="match status" value="1"/>
</dbReference>
<proteinExistence type="predicted"/>
<comment type="caution">
    <text evidence="4">The sequence shown here is derived from an EMBL/GenBank/DDBJ whole genome shotgun (WGS) entry which is preliminary data.</text>
</comment>
<evidence type="ECO:0000256" key="2">
    <source>
        <dbReference type="SAM" id="MobiDB-lite"/>
    </source>
</evidence>
<reference evidence="4 5" key="1">
    <citation type="submission" date="2024-02" db="EMBL/GenBank/DDBJ databases">
        <authorList>
            <person name="Chen Y."/>
            <person name="Shah S."/>
            <person name="Dougan E. K."/>
            <person name="Thang M."/>
            <person name="Chan C."/>
        </authorList>
    </citation>
    <scope>NUCLEOTIDE SEQUENCE [LARGE SCALE GENOMIC DNA]</scope>
</reference>
<keyword evidence="5" id="KW-1185">Reference proteome</keyword>
<dbReference type="EMBL" id="CAXAMN010026151">
    <property type="protein sequence ID" value="CAK9100998.1"/>
    <property type="molecule type" value="Genomic_DNA"/>
</dbReference>
<evidence type="ECO:0000313" key="4">
    <source>
        <dbReference type="EMBL" id="CAK9102090.1"/>
    </source>
</evidence>
<name>A0ABP0RN78_9DINO</name>
<dbReference type="Gene3D" id="1.10.443.10">
    <property type="entry name" value="Intergrase catalytic core"/>
    <property type="match status" value="1"/>
</dbReference>
<evidence type="ECO:0008006" key="6">
    <source>
        <dbReference type="Google" id="ProtNLM"/>
    </source>
</evidence>
<dbReference type="InterPro" id="IPR013762">
    <property type="entry name" value="Integrase-like_cat_sf"/>
</dbReference>
<dbReference type="EMBL" id="CAXAMN010026306">
    <property type="protein sequence ID" value="CAK9102090.1"/>
    <property type="molecule type" value="Genomic_DNA"/>
</dbReference>
<sequence length="379" mass="42155">MVAKQKPLCRKAKDPKRGPLRVQGSKVKLQCAWKNCKGHCDVKNKSFILPIKKVNLSACRALRSHCKTVRFCSSRHLQKCQNPEVKEKRGGREPLTAGQTQRFFPTLVQSCHRPWAAVLMVLQIALGERADAARQACASWFVNLAPDSSGMPTCNIPRVNRKTQQRAVPLDRSFAKLLWQWMTTDPLVGLDCQWPFDGQDLQGAFDSGEDKLLFPGRTLGGKNKRNWSKPITERAYLEALQEACKVLTRERKADRENGVDHPCENLDLGKVGTYSMKKTIVTLLKTLQVSTCIVSAITGTSGRTLDDIYDVPTLERQRAAMKNVISPLVDGISAEPDHFSPKNLSSGVSVTPPCCPACQQSIDASWRLCPNCGQRLLCL</sequence>
<keyword evidence="1" id="KW-0233">DNA recombination</keyword>
<evidence type="ECO:0000313" key="5">
    <source>
        <dbReference type="Proteomes" id="UP001642484"/>
    </source>
</evidence>
<dbReference type="Proteomes" id="UP001642484">
    <property type="component" value="Unassembled WGS sequence"/>
</dbReference>